<evidence type="ECO:0000313" key="3">
    <source>
        <dbReference type="Proteomes" id="UP001619887"/>
    </source>
</evidence>
<evidence type="ECO:0000256" key="1">
    <source>
        <dbReference type="SAM" id="MobiDB-lite"/>
    </source>
</evidence>
<name>A0ABD2G9K8_PAGBO</name>
<dbReference type="EMBL" id="JBIYXZ010002081">
    <property type="protein sequence ID" value="KAL3050602.1"/>
    <property type="molecule type" value="Genomic_DNA"/>
</dbReference>
<feature type="compositionally biased region" description="Polar residues" evidence="1">
    <location>
        <begin position="1"/>
        <end position="15"/>
    </location>
</feature>
<dbReference type="Proteomes" id="UP001619887">
    <property type="component" value="Unassembled WGS sequence"/>
</dbReference>
<evidence type="ECO:0000313" key="2">
    <source>
        <dbReference type="EMBL" id="KAL3050602.1"/>
    </source>
</evidence>
<reference evidence="2 3" key="2">
    <citation type="journal article" date="2024" name="G3 (Bethesda)">
        <title>The genome of the cryopelagic Antarctic bald notothen, Trematomus borchgrevinki.</title>
        <authorList>
            <person name="Rayamajhi N."/>
            <person name="Rivera-Colon A.G."/>
            <person name="Minhas B.F."/>
            <person name="Cheng C.C."/>
            <person name="Catchen J.M."/>
        </authorList>
    </citation>
    <scope>NUCLEOTIDE SEQUENCE [LARGE SCALE GENOMIC DNA]</scope>
    <source>
        <strain evidence="2">AGRC-2024</strain>
    </source>
</reference>
<sequence length="72" mass="8193">MRKTPQHSSSDGSSNPHHHETQMRWCCPSRLAAAASCLRNRDGSRLREYFSQTVKARTNALKWFEGAVSNVF</sequence>
<feature type="region of interest" description="Disordered" evidence="1">
    <location>
        <begin position="1"/>
        <end position="21"/>
    </location>
</feature>
<keyword evidence="3" id="KW-1185">Reference proteome</keyword>
<proteinExistence type="predicted"/>
<comment type="caution">
    <text evidence="2">The sequence shown here is derived from an EMBL/GenBank/DDBJ whole genome shotgun (WGS) entry which is preliminary data.</text>
</comment>
<reference evidence="2 3" key="1">
    <citation type="journal article" date="2022" name="G3 (Bethesda)">
        <title>Evaluating Illumina-, Nanopore-, and PacBio-based genome assembly strategies with the bald notothen, Trematomus borchgrevinki.</title>
        <authorList>
            <person name="Rayamajhi N."/>
            <person name="Cheng C.C."/>
            <person name="Catchen J.M."/>
        </authorList>
    </citation>
    <scope>NUCLEOTIDE SEQUENCE [LARGE SCALE GENOMIC DNA]</scope>
    <source>
        <strain evidence="2">AGRC-2024</strain>
    </source>
</reference>
<accession>A0ABD2G9K8</accession>
<protein>
    <submittedName>
        <fullName evidence="2">Uncharacterized protein</fullName>
    </submittedName>
</protein>
<organism evidence="2 3">
    <name type="scientific">Pagothenia borchgrevinki</name>
    <name type="common">Bald rockcod</name>
    <name type="synonym">Trematomus borchgrevinki</name>
    <dbReference type="NCBI Taxonomy" id="8213"/>
    <lineage>
        <taxon>Eukaryota</taxon>
        <taxon>Metazoa</taxon>
        <taxon>Chordata</taxon>
        <taxon>Craniata</taxon>
        <taxon>Vertebrata</taxon>
        <taxon>Euteleostomi</taxon>
        <taxon>Actinopterygii</taxon>
        <taxon>Neopterygii</taxon>
        <taxon>Teleostei</taxon>
        <taxon>Neoteleostei</taxon>
        <taxon>Acanthomorphata</taxon>
        <taxon>Eupercaria</taxon>
        <taxon>Perciformes</taxon>
        <taxon>Notothenioidei</taxon>
        <taxon>Nototheniidae</taxon>
        <taxon>Pagothenia</taxon>
    </lineage>
</organism>
<dbReference type="AlphaFoldDB" id="A0ABD2G9K8"/>
<gene>
    <name evidence="2" type="ORF">OYC64_012596</name>
</gene>